<dbReference type="EMBL" id="MU797004">
    <property type="protein sequence ID" value="KAJ3803686.1"/>
    <property type="molecule type" value="Genomic_DNA"/>
</dbReference>
<protein>
    <submittedName>
        <fullName evidence="1">Uncharacterized protein</fullName>
    </submittedName>
</protein>
<gene>
    <name evidence="1" type="ORF">F5876DRAFT_84695</name>
</gene>
<evidence type="ECO:0000313" key="1">
    <source>
        <dbReference type="EMBL" id="KAJ3803686.1"/>
    </source>
</evidence>
<keyword evidence="2" id="KW-1185">Reference proteome</keyword>
<proteinExistence type="predicted"/>
<reference evidence="1" key="1">
    <citation type="submission" date="2022-09" db="EMBL/GenBank/DDBJ databases">
        <title>A Global Phylogenomic Analysis of the Shiitake Genus Lentinula.</title>
        <authorList>
            <consortium name="DOE Joint Genome Institute"/>
            <person name="Sierra-Patev S."/>
            <person name="Min B."/>
            <person name="Naranjo-Ortiz M."/>
            <person name="Looney B."/>
            <person name="Konkel Z."/>
            <person name="Slot J.C."/>
            <person name="Sakamoto Y."/>
            <person name="Steenwyk J.L."/>
            <person name="Rokas A."/>
            <person name="Carro J."/>
            <person name="Camarero S."/>
            <person name="Ferreira P."/>
            <person name="Molpeceres G."/>
            <person name="Ruiz-Duenas F.J."/>
            <person name="Serrano A."/>
            <person name="Henrissat B."/>
            <person name="Drula E."/>
            <person name="Hughes K.W."/>
            <person name="Mata J.L."/>
            <person name="Ishikawa N.K."/>
            <person name="Vargas-Isla R."/>
            <person name="Ushijima S."/>
            <person name="Smith C.A."/>
            <person name="Ahrendt S."/>
            <person name="Andreopoulos W."/>
            <person name="He G."/>
            <person name="Labutti K."/>
            <person name="Lipzen A."/>
            <person name="Ng V."/>
            <person name="Riley R."/>
            <person name="Sandor L."/>
            <person name="Barry K."/>
            <person name="Martinez A.T."/>
            <person name="Xiao Y."/>
            <person name="Gibbons J.G."/>
            <person name="Terashima K."/>
            <person name="Grigoriev I.V."/>
            <person name="Hibbett D.S."/>
        </authorList>
    </citation>
    <scope>NUCLEOTIDE SEQUENCE</scope>
    <source>
        <strain evidence="1">TMI1499</strain>
    </source>
</reference>
<dbReference type="Proteomes" id="UP001163835">
    <property type="component" value="Unassembled WGS sequence"/>
</dbReference>
<accession>A0ACC1TGG0</accession>
<organism evidence="1 2">
    <name type="scientific">Lentinula aff. lateritia</name>
    <dbReference type="NCBI Taxonomy" id="2804960"/>
    <lineage>
        <taxon>Eukaryota</taxon>
        <taxon>Fungi</taxon>
        <taxon>Dikarya</taxon>
        <taxon>Basidiomycota</taxon>
        <taxon>Agaricomycotina</taxon>
        <taxon>Agaricomycetes</taxon>
        <taxon>Agaricomycetidae</taxon>
        <taxon>Agaricales</taxon>
        <taxon>Marasmiineae</taxon>
        <taxon>Omphalotaceae</taxon>
        <taxon>Lentinula</taxon>
    </lineage>
</organism>
<comment type="caution">
    <text evidence="1">The sequence shown here is derived from an EMBL/GenBank/DDBJ whole genome shotgun (WGS) entry which is preliminary data.</text>
</comment>
<evidence type="ECO:0000313" key="2">
    <source>
        <dbReference type="Proteomes" id="UP001163835"/>
    </source>
</evidence>
<name>A0ACC1TGG0_9AGAR</name>
<sequence length="265" mass="29703">MEEAAAQAIQARRLEEEAAEKRRRVAAAAARGCQGPAPSDATTSQRRMEVEIPRLIKKGSSKQGAEAGDPDDGDDGSDGGDDEDDEDEKAPCVWCQLKKLPCLPQEGKRYTVICKPCHDSKVWCSYSGRPVVTKRDGGSGERLAVMESQLAQGLADVRSLREATTRTNQYLRQILRRQDEVNGRLIAIETRLSMAGSVTPRPSRTVSVKPRVLKRRRVEEETEEEQEEEEEEKEKEVEVEREEEEEGDEPAPKKARSEKGKEREQ</sequence>